<evidence type="ECO:0000256" key="2">
    <source>
        <dbReference type="ARBA" id="ARBA00022771"/>
    </source>
</evidence>
<dbReference type="AlphaFoldDB" id="A0A0K8QN02"/>
<dbReference type="HOGENOM" id="CLU_158637_3_0_6"/>
<dbReference type="InterPro" id="IPR000962">
    <property type="entry name" value="Znf_DskA_TraR"/>
</dbReference>
<evidence type="ECO:0000259" key="5">
    <source>
        <dbReference type="Pfam" id="PF01258"/>
    </source>
</evidence>
<keyword evidence="8" id="KW-1185">Reference proteome</keyword>
<keyword evidence="1" id="KW-0479">Metal-binding</keyword>
<proteinExistence type="predicted"/>
<dbReference type="PROSITE" id="PS51128">
    <property type="entry name" value="ZF_DKSA_2"/>
    <property type="match status" value="1"/>
</dbReference>
<sequence>MADVIDQANDLADSERSALVRLQVARGQQPRVPPQHATDGRRICIDCGEPISHQRLAAVPNAVACTDCEAAAEHRDRHHRRRSPWAP</sequence>
<reference evidence="6" key="1">
    <citation type="submission" date="2015-03" db="EMBL/GenBank/DDBJ databases">
        <title>Draft genome sequence of Mizugakiibacter sediminis skMP5.</title>
        <authorList>
            <person name="Watanabe T."/>
            <person name="Kojima H."/>
            <person name="Fukui M."/>
        </authorList>
    </citation>
    <scope>NUCLEOTIDE SEQUENCE</scope>
    <source>
        <strain evidence="6">SkMP5</strain>
    </source>
</reference>
<evidence type="ECO:0000256" key="4">
    <source>
        <dbReference type="PROSITE-ProRule" id="PRU00510"/>
    </source>
</evidence>
<reference evidence="7" key="2">
    <citation type="submission" date="2015-08" db="EMBL/GenBank/DDBJ databases">
        <title>Complete DNA Sequence of Pseudomonas syringae pv. actinidiae, the Causal Agent of Kiwifruit Canker Disease.</title>
        <authorList>
            <person name="Rikkerink E.H.A."/>
            <person name="Fineran P.C."/>
        </authorList>
    </citation>
    <scope>NUCLEOTIDE SEQUENCE</scope>
    <source>
        <strain evidence="7">SkMP5</strain>
    </source>
</reference>
<dbReference type="EMBL" id="DF970196">
    <property type="protein sequence ID" value="GAP66280.1"/>
    <property type="molecule type" value="Genomic_DNA"/>
</dbReference>
<keyword evidence="3" id="KW-0862">Zinc</keyword>
<dbReference type="STRING" id="1475481.GCA_000953855_01614"/>
<dbReference type="GO" id="GO:0008270">
    <property type="term" value="F:zinc ion binding"/>
    <property type="evidence" value="ECO:0007669"/>
    <property type="project" value="UniProtKB-KW"/>
</dbReference>
<dbReference type="OrthoDB" id="962301at2"/>
<organism evidence="7">
    <name type="scientific">Mizugakiibacter sediminis</name>
    <dbReference type="NCBI Taxonomy" id="1475481"/>
    <lineage>
        <taxon>Bacteria</taxon>
        <taxon>Pseudomonadati</taxon>
        <taxon>Pseudomonadota</taxon>
        <taxon>Gammaproteobacteria</taxon>
        <taxon>Lysobacterales</taxon>
        <taxon>Rhodanobacteraceae</taxon>
        <taxon>Mizugakiibacter</taxon>
    </lineage>
</organism>
<evidence type="ECO:0000313" key="6">
    <source>
        <dbReference type="EMBL" id="GAN44668.1"/>
    </source>
</evidence>
<evidence type="ECO:0000313" key="7">
    <source>
        <dbReference type="EMBL" id="GAP66280.1"/>
    </source>
</evidence>
<evidence type="ECO:0000256" key="3">
    <source>
        <dbReference type="ARBA" id="ARBA00022833"/>
    </source>
</evidence>
<accession>A0A0K8QN02</accession>
<dbReference type="SUPFAM" id="SSF57716">
    <property type="entry name" value="Glucocorticoid receptor-like (DNA-binding domain)"/>
    <property type="match status" value="1"/>
</dbReference>
<protein>
    <submittedName>
        <fullName evidence="7">C4-type zinc finger DksA/TraR family protein</fullName>
    </submittedName>
</protein>
<evidence type="ECO:0000256" key="1">
    <source>
        <dbReference type="ARBA" id="ARBA00022723"/>
    </source>
</evidence>
<evidence type="ECO:0000313" key="8">
    <source>
        <dbReference type="Proteomes" id="UP000253740"/>
    </source>
</evidence>
<keyword evidence="2" id="KW-0863">Zinc-finger</keyword>
<dbReference type="EMBL" id="DF952378">
    <property type="protein sequence ID" value="GAN44668.1"/>
    <property type="molecule type" value="Genomic_DNA"/>
</dbReference>
<name>A0A0K8QN02_9GAMM</name>
<gene>
    <name evidence="6" type="ORF">MBSD_1203</name>
    <name evidence="7" type="ORF">MBSD_n1584</name>
</gene>
<dbReference type="Gene3D" id="1.20.120.910">
    <property type="entry name" value="DksA, coiled-coil domain"/>
    <property type="match status" value="1"/>
</dbReference>
<dbReference type="Pfam" id="PF01258">
    <property type="entry name" value="zf-dskA_traR"/>
    <property type="match status" value="1"/>
</dbReference>
<dbReference type="Proteomes" id="UP000253740">
    <property type="component" value="Unassembled WGS sequence"/>
</dbReference>
<feature type="domain" description="Zinc finger DksA/TraR C4-type" evidence="5">
    <location>
        <begin position="42"/>
        <end position="74"/>
    </location>
</feature>
<dbReference type="RefSeq" id="WP_082306562.1">
    <property type="nucleotide sequence ID" value="NZ_DF970196.1"/>
</dbReference>
<feature type="zinc finger region" description="dksA C4-type" evidence="4">
    <location>
        <begin position="44"/>
        <end position="68"/>
    </location>
</feature>